<dbReference type="PANTHER" id="PTHR33121">
    <property type="entry name" value="CYCLIC DI-GMP PHOSPHODIESTERASE PDEF"/>
    <property type="match status" value="1"/>
</dbReference>
<dbReference type="Pfam" id="PF00563">
    <property type="entry name" value="EAL"/>
    <property type="match status" value="1"/>
</dbReference>
<dbReference type="AlphaFoldDB" id="A0A120GMY8"/>
<dbReference type="PANTHER" id="PTHR33121:SF82">
    <property type="entry name" value="SIGNAL TRANSDUCTION PROTEIN CONTAINING A EAL DOMAIN"/>
    <property type="match status" value="1"/>
</dbReference>
<proteinExistence type="predicted"/>
<comment type="caution">
    <text evidence="2">The sequence shown here is derived from an EMBL/GenBank/DDBJ whole genome shotgun (WGS) entry which is preliminary data.</text>
</comment>
<feature type="domain" description="EAL" evidence="1">
    <location>
        <begin position="1"/>
        <end position="246"/>
    </location>
</feature>
<dbReference type="InterPro" id="IPR050706">
    <property type="entry name" value="Cyclic-di-GMP_PDE-like"/>
</dbReference>
<gene>
    <name evidence="2" type="ORF">AS888_01245</name>
</gene>
<evidence type="ECO:0000313" key="3">
    <source>
        <dbReference type="Proteomes" id="UP000064189"/>
    </source>
</evidence>
<evidence type="ECO:0000313" key="2">
    <source>
        <dbReference type="EMBL" id="KWW11629.1"/>
    </source>
</evidence>
<reference evidence="2 3" key="1">
    <citation type="submission" date="2015-11" db="EMBL/GenBank/DDBJ databases">
        <title>Genome Sequence of Bacillus simplex strain VanAntwerpen2.</title>
        <authorList>
            <person name="Couger M.B."/>
        </authorList>
    </citation>
    <scope>NUCLEOTIDE SEQUENCE [LARGE SCALE GENOMIC DNA]</scope>
    <source>
        <strain evidence="2 3">VanAntwerpen02</strain>
    </source>
</reference>
<dbReference type="CDD" id="cd01948">
    <property type="entry name" value="EAL"/>
    <property type="match status" value="1"/>
</dbReference>
<evidence type="ECO:0000259" key="1">
    <source>
        <dbReference type="PROSITE" id="PS50883"/>
    </source>
</evidence>
<sequence length="401" mass="47542">MDTEKILKNLDRVTPFFQPIFSADQHQVIGYEILGRYEEQSEYKSLGSFFHDSSVPKEYRVEVDNYVLEIALERIKDYGEDFLIFINRDPNLLMLDHGEEFMEILHRHFQPEEMHRIVLELSDTISPENFDPLQHVLAYFKTYGIKIAFDHLGQDTKLDQIAQISPNILKVNLDQLRISGGDAYQVILFSLSMLARKIGANLLFENIESEYQLRFAWKNGGRYYQGYFLAKPEGEFINKDLLREKFHQECQSFISLETKKLEAVYQKTLQFNENMQTFLKQQKRFGSHEEFLGTIAKKLESICFRLYICDEEGYQRSPNILQKNGQWIIQPSYLNKNWSWRPYFLENIVKMRNEKKGILSDLYSDIETGETIRTFSYPLNNKEYIFFDLSYSYLYENDALL</sequence>
<name>A0A120GMY8_9BACI</name>
<dbReference type="Pfam" id="PF10388">
    <property type="entry name" value="YkuI_C"/>
    <property type="match status" value="1"/>
</dbReference>
<accession>A0A120GMY8</accession>
<dbReference type="InterPro" id="IPR035919">
    <property type="entry name" value="EAL_sf"/>
</dbReference>
<dbReference type="Gene3D" id="3.30.450.20">
    <property type="entry name" value="PAS domain"/>
    <property type="match status" value="1"/>
</dbReference>
<dbReference type="Gene3D" id="3.20.20.450">
    <property type="entry name" value="EAL domain"/>
    <property type="match status" value="1"/>
</dbReference>
<dbReference type="GO" id="GO:0071111">
    <property type="term" value="F:cyclic-guanylate-specific phosphodiesterase activity"/>
    <property type="evidence" value="ECO:0007669"/>
    <property type="project" value="InterPro"/>
</dbReference>
<dbReference type="InterPro" id="IPR029151">
    <property type="entry name" value="Sensor-like_sf"/>
</dbReference>
<keyword evidence="3" id="KW-1185">Reference proteome</keyword>
<dbReference type="SMART" id="SM00052">
    <property type="entry name" value="EAL"/>
    <property type="match status" value="1"/>
</dbReference>
<dbReference type="SUPFAM" id="SSF103190">
    <property type="entry name" value="Sensory domain-like"/>
    <property type="match status" value="1"/>
</dbReference>
<dbReference type="Proteomes" id="UP000064189">
    <property type="component" value="Unassembled WGS sequence"/>
</dbReference>
<dbReference type="SUPFAM" id="SSF141868">
    <property type="entry name" value="EAL domain-like"/>
    <property type="match status" value="1"/>
</dbReference>
<protein>
    <submittedName>
        <fullName evidence="2">Diguanylate phosphodiesterase</fullName>
    </submittedName>
</protein>
<dbReference type="Gene3D" id="1.20.5.170">
    <property type="match status" value="1"/>
</dbReference>
<dbReference type="EMBL" id="LNNH01000051">
    <property type="protein sequence ID" value="KWW11629.1"/>
    <property type="molecule type" value="Genomic_DNA"/>
</dbReference>
<dbReference type="InterPro" id="IPR001633">
    <property type="entry name" value="EAL_dom"/>
</dbReference>
<organism evidence="2 3">
    <name type="scientific">Peribacillus simplex</name>
    <dbReference type="NCBI Taxonomy" id="1478"/>
    <lineage>
        <taxon>Bacteria</taxon>
        <taxon>Bacillati</taxon>
        <taxon>Bacillota</taxon>
        <taxon>Bacilli</taxon>
        <taxon>Bacillales</taxon>
        <taxon>Bacillaceae</taxon>
        <taxon>Peribacillus</taxon>
    </lineage>
</organism>
<dbReference type="PROSITE" id="PS50883">
    <property type="entry name" value="EAL"/>
    <property type="match status" value="1"/>
</dbReference>
<dbReference type="InterPro" id="IPR018842">
    <property type="entry name" value="YkuI_C"/>
</dbReference>